<dbReference type="EMBL" id="JBHSZZ010000089">
    <property type="protein sequence ID" value="MFC7188303.1"/>
    <property type="molecule type" value="Genomic_DNA"/>
</dbReference>
<name>A0ABD5YL08_9EURY</name>
<evidence type="ECO:0000313" key="2">
    <source>
        <dbReference type="EMBL" id="MFC7188303.1"/>
    </source>
</evidence>
<dbReference type="SUPFAM" id="SSF53300">
    <property type="entry name" value="vWA-like"/>
    <property type="match status" value="1"/>
</dbReference>
<feature type="domain" description="VWFA" evidence="1">
    <location>
        <begin position="301"/>
        <end position="500"/>
    </location>
</feature>
<dbReference type="Proteomes" id="UP001596390">
    <property type="component" value="Unassembled WGS sequence"/>
</dbReference>
<dbReference type="PANTHER" id="PTHR10579">
    <property type="entry name" value="CALCIUM-ACTIVATED CHLORIDE CHANNEL REGULATOR"/>
    <property type="match status" value="1"/>
</dbReference>
<reference evidence="2 3" key="1">
    <citation type="journal article" date="2019" name="Int. J. Syst. Evol. Microbiol.">
        <title>The Global Catalogue of Microorganisms (GCM) 10K type strain sequencing project: providing services to taxonomists for standard genome sequencing and annotation.</title>
        <authorList>
            <consortium name="The Broad Institute Genomics Platform"/>
            <consortium name="The Broad Institute Genome Sequencing Center for Infectious Disease"/>
            <person name="Wu L."/>
            <person name="Ma J."/>
        </authorList>
    </citation>
    <scope>NUCLEOTIDE SEQUENCE [LARGE SCALE GENOMIC DNA]</scope>
    <source>
        <strain evidence="2 3">Q85</strain>
    </source>
</reference>
<evidence type="ECO:0000259" key="1">
    <source>
        <dbReference type="PROSITE" id="PS50234"/>
    </source>
</evidence>
<dbReference type="Gene3D" id="3.40.50.410">
    <property type="entry name" value="von Willebrand factor, type A domain"/>
    <property type="match status" value="1"/>
</dbReference>
<evidence type="ECO:0000313" key="3">
    <source>
        <dbReference type="Proteomes" id="UP001596390"/>
    </source>
</evidence>
<dbReference type="PROSITE" id="PS50234">
    <property type="entry name" value="VWFA"/>
    <property type="match status" value="1"/>
</dbReference>
<dbReference type="PANTHER" id="PTHR10579:SF43">
    <property type="entry name" value="ZINC FINGER (C3HC4-TYPE RING FINGER) FAMILY PROTEIN"/>
    <property type="match status" value="1"/>
</dbReference>
<dbReference type="InterPro" id="IPR002035">
    <property type="entry name" value="VWF_A"/>
</dbReference>
<dbReference type="RefSeq" id="WP_267665743.1">
    <property type="nucleotide sequence ID" value="NZ_JAODIX010000089.1"/>
</dbReference>
<accession>A0ABD5YL08</accession>
<organism evidence="2 3">
    <name type="scientific">Halorubrum yunnanense</name>
    <dbReference type="NCBI Taxonomy" id="1526162"/>
    <lineage>
        <taxon>Archaea</taxon>
        <taxon>Methanobacteriati</taxon>
        <taxon>Methanobacteriota</taxon>
        <taxon>Stenosarchaea group</taxon>
        <taxon>Halobacteria</taxon>
        <taxon>Halobacteriales</taxon>
        <taxon>Haloferacaceae</taxon>
        <taxon>Halorubrum</taxon>
    </lineage>
</organism>
<protein>
    <submittedName>
        <fullName evidence="2">VWA domain-containing protein</fullName>
    </submittedName>
</protein>
<keyword evidence="3" id="KW-1185">Reference proteome</keyword>
<dbReference type="Pfam" id="PF00092">
    <property type="entry name" value="VWA"/>
    <property type="match status" value="1"/>
</dbReference>
<dbReference type="InterPro" id="IPR036465">
    <property type="entry name" value="vWFA_dom_sf"/>
</dbReference>
<dbReference type="SMART" id="SM00327">
    <property type="entry name" value="VWA"/>
    <property type="match status" value="1"/>
</dbReference>
<proteinExistence type="predicted"/>
<comment type="caution">
    <text evidence="2">The sequence shown here is derived from an EMBL/GenBank/DDBJ whole genome shotgun (WGS) entry which is preliminary data.</text>
</comment>
<sequence length="704" mass="77025">MTDHTDTMDTMYADIADGQRHDIAVEFITRRAIDCDGKQVHRLLVADQSGRQFTVLVTPDSETLLDLKTGATHHISGLLGAAPVSAASGSRDECPDCGGALRQGQTVDAVGSAATRAASQLSLEESFGIIDAEATIRRVRDDRSLVDDWTSMDNDETISPPDYICESCGRHVDAYELREPAEDDRILENQVMESVSQAPASANSASQETVGLAAGGAKDVANFRENLANGYTPQPEAISDEGLFYDYHFETGTRTESDALFAPRYATAVTDHPLSGETERYLSVGLDSTLSVDEFERPRLDLVAVLDVSGSMDSSFDAYYYDEHGHKREAEDGAATKLDAATQSLCALTEQLHDEDRLGVVLYNHRAHVAKSLRDVGTTDMPAIRRHIREVAAGGSTNLEDGFEAAVDMLVDGASGPNVERRVVFMTDMMPNTGATGESELTQLFAEAAVEGVHTTFIGMGLDANAELADTLSGIRGANHYFIHSATEFERRLGEEFDYMVTPLVYDLNLDLDADGYEIEAVHGSPSADAATDRLMHVGTLFPSTKQDGEARGGVILVRLKQMRSDADLDLVASWTERDGGEYTERVTVDVPNESDTYAHNGVRKAVALARYARELRTWAADLHDRADNTTGVDDWFLTDHRGEHERTSVPLVVPERYAERFDQLRRYLVDEMDTVGDGTMEQEVELLDQLCQQAPATSNEVSD</sequence>
<dbReference type="AlphaFoldDB" id="A0ABD5YL08"/>
<gene>
    <name evidence="2" type="ORF">ACFQMK_15810</name>
</gene>
<dbReference type="InterPro" id="IPR051266">
    <property type="entry name" value="CLCR"/>
</dbReference>